<keyword evidence="2" id="KW-1185">Reference proteome</keyword>
<accession>A0A8J6PQ54</accession>
<dbReference type="RefSeq" id="WP_188222383.1">
    <property type="nucleotide sequence ID" value="NZ_JACVXD010000001.1"/>
</dbReference>
<name>A0A8J6PQ54_9FLAO</name>
<gene>
    <name evidence="1" type="ORF">ICJ85_03535</name>
</gene>
<dbReference type="AlphaFoldDB" id="A0A8J6PQ54"/>
<dbReference type="Proteomes" id="UP000621516">
    <property type="component" value="Unassembled WGS sequence"/>
</dbReference>
<reference evidence="1 2" key="1">
    <citation type="journal article" date="2018" name="J. Microbiol.">
        <title>Aestuariibaculum marinum sp. nov., a marine bacterium isolated from seawater in South Korea.</title>
        <authorList>
            <person name="Choi J."/>
            <person name="Lee D."/>
            <person name="Jang J.H."/>
            <person name="Cha S."/>
            <person name="Seo T."/>
        </authorList>
    </citation>
    <scope>NUCLEOTIDE SEQUENCE [LARGE SCALE GENOMIC DNA]</scope>
    <source>
        <strain evidence="1 2">IP7</strain>
    </source>
</reference>
<proteinExistence type="predicted"/>
<comment type="caution">
    <text evidence="1">The sequence shown here is derived from an EMBL/GenBank/DDBJ whole genome shotgun (WGS) entry which is preliminary data.</text>
</comment>
<dbReference type="EMBL" id="JACVXD010000001">
    <property type="protein sequence ID" value="MBD0823084.1"/>
    <property type="molecule type" value="Genomic_DNA"/>
</dbReference>
<sequence>MKQSVRINIIFRTIALLLVISLLKPAVFEFAHLFAHHEHDICKGEKTTHLHKLDTDCDFYKYKVHLQYTFNLFEYRIFTPKEQTPEVVSQYQFLSDYQRLQTALRGPPALI</sequence>
<organism evidence="1 2">
    <name type="scientific">Aestuariibaculum marinum</name>
    <dbReference type="NCBI Taxonomy" id="2683592"/>
    <lineage>
        <taxon>Bacteria</taxon>
        <taxon>Pseudomonadati</taxon>
        <taxon>Bacteroidota</taxon>
        <taxon>Flavobacteriia</taxon>
        <taxon>Flavobacteriales</taxon>
        <taxon>Flavobacteriaceae</taxon>
    </lineage>
</organism>
<protein>
    <submittedName>
        <fullName evidence="1">Uncharacterized protein</fullName>
    </submittedName>
</protein>
<evidence type="ECO:0000313" key="1">
    <source>
        <dbReference type="EMBL" id="MBD0823084.1"/>
    </source>
</evidence>
<evidence type="ECO:0000313" key="2">
    <source>
        <dbReference type="Proteomes" id="UP000621516"/>
    </source>
</evidence>